<evidence type="ECO:0000313" key="2">
    <source>
        <dbReference type="Proteomes" id="UP000092154"/>
    </source>
</evidence>
<protein>
    <submittedName>
        <fullName evidence="1">Uncharacterized protein</fullName>
    </submittedName>
</protein>
<reference evidence="1 2" key="1">
    <citation type="submission" date="2016-06" db="EMBL/GenBank/DDBJ databases">
        <title>Comparative genomics of the ectomycorrhizal sister species Rhizopogon vinicolor and Rhizopogon vesiculosus (Basidiomycota: Boletales) reveals a divergence of the mating type B locus.</title>
        <authorList>
            <consortium name="DOE Joint Genome Institute"/>
            <person name="Mujic A.B."/>
            <person name="Kuo A."/>
            <person name="Tritt A."/>
            <person name="Lipzen A."/>
            <person name="Chen C."/>
            <person name="Johnson J."/>
            <person name="Sharma A."/>
            <person name="Barry K."/>
            <person name="Grigoriev I.V."/>
            <person name="Spatafora J.W."/>
        </authorList>
    </citation>
    <scope>NUCLEOTIDE SEQUENCE [LARGE SCALE GENOMIC DNA]</scope>
    <source>
        <strain evidence="1 2">AM-OR11-026</strain>
    </source>
</reference>
<dbReference type="EMBL" id="KV449385">
    <property type="protein sequence ID" value="OAX31475.1"/>
    <property type="molecule type" value="Genomic_DNA"/>
</dbReference>
<sequence>MAIIKTKLSSPSESRRRGLQLHTVVPAVQQGATIDPNHLPSNYLCDFFWFSLCQLSGFSPRLGRLAPAQSALLYPIPQAYRGPTC</sequence>
<dbReference type="AlphaFoldDB" id="A0A1B7MFU7"/>
<dbReference type="Proteomes" id="UP000092154">
    <property type="component" value="Unassembled WGS sequence"/>
</dbReference>
<keyword evidence="2" id="KW-1185">Reference proteome</keyword>
<proteinExistence type="predicted"/>
<dbReference type="InParanoid" id="A0A1B7MFU7"/>
<accession>A0A1B7MFU7</accession>
<gene>
    <name evidence="1" type="ORF">K503DRAFT_81983</name>
</gene>
<name>A0A1B7MFU7_9AGAM</name>
<organism evidence="1 2">
    <name type="scientific">Rhizopogon vinicolor AM-OR11-026</name>
    <dbReference type="NCBI Taxonomy" id="1314800"/>
    <lineage>
        <taxon>Eukaryota</taxon>
        <taxon>Fungi</taxon>
        <taxon>Dikarya</taxon>
        <taxon>Basidiomycota</taxon>
        <taxon>Agaricomycotina</taxon>
        <taxon>Agaricomycetes</taxon>
        <taxon>Agaricomycetidae</taxon>
        <taxon>Boletales</taxon>
        <taxon>Suillineae</taxon>
        <taxon>Rhizopogonaceae</taxon>
        <taxon>Rhizopogon</taxon>
    </lineage>
</organism>
<evidence type="ECO:0000313" key="1">
    <source>
        <dbReference type="EMBL" id="OAX31475.1"/>
    </source>
</evidence>